<dbReference type="InterPro" id="IPR011009">
    <property type="entry name" value="Kinase-like_dom_sf"/>
</dbReference>
<comment type="catalytic activity">
    <reaction evidence="7">
        <text>L-seryl-[protein] + ATP = O-phospho-L-seryl-[protein] + ADP + H(+)</text>
        <dbReference type="Rhea" id="RHEA:17989"/>
        <dbReference type="Rhea" id="RHEA-COMP:9863"/>
        <dbReference type="Rhea" id="RHEA-COMP:11604"/>
        <dbReference type="ChEBI" id="CHEBI:15378"/>
        <dbReference type="ChEBI" id="CHEBI:29999"/>
        <dbReference type="ChEBI" id="CHEBI:30616"/>
        <dbReference type="ChEBI" id="CHEBI:83421"/>
        <dbReference type="ChEBI" id="CHEBI:456216"/>
        <dbReference type="EC" id="2.7.12.2"/>
    </reaction>
</comment>
<feature type="domain" description="Protein kinase" evidence="12">
    <location>
        <begin position="1"/>
        <end position="271"/>
    </location>
</feature>
<dbReference type="PROSITE" id="PS00107">
    <property type="entry name" value="PROTEIN_KINASE_ATP"/>
    <property type="match status" value="1"/>
</dbReference>
<reference evidence="14" key="3">
    <citation type="submission" date="2016-03" db="UniProtKB">
        <authorList>
            <consortium name="EnsemblProtists"/>
        </authorList>
    </citation>
    <scope>IDENTIFICATION</scope>
</reference>
<dbReference type="GO" id="GO:0005524">
    <property type="term" value="F:ATP binding"/>
    <property type="evidence" value="ECO:0007669"/>
    <property type="project" value="UniProtKB-UniRule"/>
</dbReference>
<keyword evidence="3" id="KW-0418">Kinase</keyword>
<sequence>VGAGCSSVVWRCVDKTTGKDLAMKEISMHTDKNDKQTVLREVLRMYGIGTHHPNLVSCYEVFYAEGCFLVVMELMDRGSLRDHLKRQRNSGREVPGRVMAAVACDVLSSLEFLHGTLGLIHRDVKPGNILISSAGGVKLGDLGICSTVQQVLAMEPPTSSGEGTCEDERWIGTLAYMSPERLVGDRYSQKADVWSLGIVVAEAAMGRFPLSFPGEKCLHFWDLLDFATSGACPSTQIRSDEPAMAEFISKCLSRDASCRPEAHELRGHAWL</sequence>
<evidence type="ECO:0000256" key="10">
    <source>
        <dbReference type="PROSITE-ProRule" id="PRU10141"/>
    </source>
</evidence>
<evidence type="ECO:0000256" key="2">
    <source>
        <dbReference type="ARBA" id="ARBA00022741"/>
    </source>
</evidence>
<keyword evidence="1" id="KW-0808">Transferase</keyword>
<dbReference type="GO" id="GO:0004674">
    <property type="term" value="F:protein serine/threonine kinase activity"/>
    <property type="evidence" value="ECO:0007669"/>
    <property type="project" value="UniProtKB-KW"/>
</dbReference>
<dbReference type="EnsemblProtists" id="EKX52553">
    <property type="protein sequence ID" value="EKX52553"/>
    <property type="gene ID" value="GUITHDRAFT_48674"/>
</dbReference>
<comment type="catalytic activity">
    <reaction evidence="9">
        <text>L-tyrosyl-[protein] + ATP = O-phospho-L-tyrosyl-[protein] + ADP + H(+)</text>
        <dbReference type="Rhea" id="RHEA:10596"/>
        <dbReference type="Rhea" id="RHEA-COMP:10136"/>
        <dbReference type="Rhea" id="RHEA-COMP:20101"/>
        <dbReference type="ChEBI" id="CHEBI:15378"/>
        <dbReference type="ChEBI" id="CHEBI:30616"/>
        <dbReference type="ChEBI" id="CHEBI:46858"/>
        <dbReference type="ChEBI" id="CHEBI:61978"/>
        <dbReference type="ChEBI" id="CHEBI:456216"/>
        <dbReference type="EC" id="2.7.12.2"/>
    </reaction>
</comment>
<gene>
    <name evidence="13" type="ORF">GUITHDRAFT_48674</name>
</gene>
<dbReference type="PANTHER" id="PTHR48013:SF9">
    <property type="entry name" value="DUAL SPECIFICITY MITOGEN-ACTIVATED PROTEIN KINASE KINASE 5"/>
    <property type="match status" value="1"/>
</dbReference>
<dbReference type="PROSITE" id="PS00108">
    <property type="entry name" value="PROTEIN_KINASE_ST"/>
    <property type="match status" value="1"/>
</dbReference>
<evidence type="ECO:0000256" key="5">
    <source>
        <dbReference type="ARBA" id="ARBA00038035"/>
    </source>
</evidence>
<keyword evidence="15" id="KW-1185">Reference proteome</keyword>
<feature type="binding site" evidence="10">
    <location>
        <position position="24"/>
    </location>
    <ligand>
        <name>ATP</name>
        <dbReference type="ChEBI" id="CHEBI:30616"/>
    </ligand>
</feature>
<proteinExistence type="inferred from homology"/>
<keyword evidence="11" id="KW-0723">Serine/threonine-protein kinase</keyword>
<dbReference type="Proteomes" id="UP000011087">
    <property type="component" value="Unassembled WGS sequence"/>
</dbReference>
<dbReference type="SUPFAM" id="SSF56112">
    <property type="entry name" value="Protein kinase-like (PK-like)"/>
    <property type="match status" value="1"/>
</dbReference>
<dbReference type="InterPro" id="IPR008271">
    <property type="entry name" value="Ser/Thr_kinase_AS"/>
</dbReference>
<organism evidence="13">
    <name type="scientific">Guillardia theta (strain CCMP2712)</name>
    <name type="common">Cryptophyte</name>
    <dbReference type="NCBI Taxonomy" id="905079"/>
    <lineage>
        <taxon>Eukaryota</taxon>
        <taxon>Cryptophyceae</taxon>
        <taxon>Pyrenomonadales</taxon>
        <taxon>Geminigeraceae</taxon>
        <taxon>Guillardia</taxon>
    </lineage>
</organism>
<dbReference type="PANTHER" id="PTHR48013">
    <property type="entry name" value="DUAL SPECIFICITY MITOGEN-ACTIVATED PROTEIN KINASE KINASE 5-RELATED"/>
    <property type="match status" value="1"/>
</dbReference>
<accession>L1JWR7</accession>
<feature type="non-terminal residue" evidence="13">
    <location>
        <position position="1"/>
    </location>
</feature>
<keyword evidence="4 10" id="KW-0067">ATP-binding</keyword>
<dbReference type="EMBL" id="JH992972">
    <property type="protein sequence ID" value="EKX52553.1"/>
    <property type="molecule type" value="Genomic_DNA"/>
</dbReference>
<reference evidence="13 15" key="1">
    <citation type="journal article" date="2012" name="Nature">
        <title>Algal genomes reveal evolutionary mosaicism and the fate of nucleomorphs.</title>
        <authorList>
            <consortium name="DOE Joint Genome Institute"/>
            <person name="Curtis B.A."/>
            <person name="Tanifuji G."/>
            <person name="Burki F."/>
            <person name="Gruber A."/>
            <person name="Irimia M."/>
            <person name="Maruyama S."/>
            <person name="Arias M.C."/>
            <person name="Ball S.G."/>
            <person name="Gile G.H."/>
            <person name="Hirakawa Y."/>
            <person name="Hopkins J.F."/>
            <person name="Kuo A."/>
            <person name="Rensing S.A."/>
            <person name="Schmutz J."/>
            <person name="Symeonidi A."/>
            <person name="Elias M."/>
            <person name="Eveleigh R.J."/>
            <person name="Herman E.K."/>
            <person name="Klute M.J."/>
            <person name="Nakayama T."/>
            <person name="Obornik M."/>
            <person name="Reyes-Prieto A."/>
            <person name="Armbrust E.V."/>
            <person name="Aves S.J."/>
            <person name="Beiko R.G."/>
            <person name="Coutinho P."/>
            <person name="Dacks J.B."/>
            <person name="Durnford D.G."/>
            <person name="Fast N.M."/>
            <person name="Green B.R."/>
            <person name="Grisdale C.J."/>
            <person name="Hempel F."/>
            <person name="Henrissat B."/>
            <person name="Hoppner M.P."/>
            <person name="Ishida K."/>
            <person name="Kim E."/>
            <person name="Koreny L."/>
            <person name="Kroth P.G."/>
            <person name="Liu Y."/>
            <person name="Malik S.B."/>
            <person name="Maier U.G."/>
            <person name="McRose D."/>
            <person name="Mock T."/>
            <person name="Neilson J.A."/>
            <person name="Onodera N.T."/>
            <person name="Poole A.M."/>
            <person name="Pritham E.J."/>
            <person name="Richards T.A."/>
            <person name="Rocap G."/>
            <person name="Roy S.W."/>
            <person name="Sarai C."/>
            <person name="Schaack S."/>
            <person name="Shirato S."/>
            <person name="Slamovits C.H."/>
            <person name="Spencer D.F."/>
            <person name="Suzuki S."/>
            <person name="Worden A.Z."/>
            <person name="Zauner S."/>
            <person name="Barry K."/>
            <person name="Bell C."/>
            <person name="Bharti A.K."/>
            <person name="Crow J.A."/>
            <person name="Grimwood J."/>
            <person name="Kramer R."/>
            <person name="Lindquist E."/>
            <person name="Lucas S."/>
            <person name="Salamov A."/>
            <person name="McFadden G.I."/>
            <person name="Lane C.E."/>
            <person name="Keeling P.J."/>
            <person name="Gray M.W."/>
            <person name="Grigoriev I.V."/>
            <person name="Archibald J.M."/>
        </authorList>
    </citation>
    <scope>NUCLEOTIDE SEQUENCE</scope>
    <source>
        <strain evidence="13 15">CCMP2712</strain>
    </source>
</reference>
<comment type="similarity">
    <text evidence="5">Belongs to the protein kinase superfamily. STE Ser/Thr protein kinase family. MAP kinase kinase subfamily.</text>
</comment>
<dbReference type="eggNOG" id="KOG0581">
    <property type="taxonomic scope" value="Eukaryota"/>
</dbReference>
<evidence type="ECO:0000313" key="13">
    <source>
        <dbReference type="EMBL" id="EKX52553.1"/>
    </source>
</evidence>
<evidence type="ECO:0000313" key="14">
    <source>
        <dbReference type="EnsemblProtists" id="EKX52553"/>
    </source>
</evidence>
<dbReference type="EC" id="2.7.12.2" evidence="6"/>
<dbReference type="RefSeq" id="XP_005839533.1">
    <property type="nucleotide sequence ID" value="XM_005839476.1"/>
</dbReference>
<comment type="catalytic activity">
    <reaction evidence="8">
        <text>L-threonyl-[protein] + ATP = O-phospho-L-threonyl-[protein] + ADP + H(+)</text>
        <dbReference type="Rhea" id="RHEA:46608"/>
        <dbReference type="Rhea" id="RHEA-COMP:11060"/>
        <dbReference type="Rhea" id="RHEA-COMP:11605"/>
        <dbReference type="ChEBI" id="CHEBI:15378"/>
        <dbReference type="ChEBI" id="CHEBI:30013"/>
        <dbReference type="ChEBI" id="CHEBI:30616"/>
        <dbReference type="ChEBI" id="CHEBI:61977"/>
        <dbReference type="ChEBI" id="CHEBI:456216"/>
        <dbReference type="EC" id="2.7.12.2"/>
    </reaction>
</comment>
<evidence type="ECO:0000256" key="3">
    <source>
        <dbReference type="ARBA" id="ARBA00022777"/>
    </source>
</evidence>
<evidence type="ECO:0000256" key="7">
    <source>
        <dbReference type="ARBA" id="ARBA00049014"/>
    </source>
</evidence>
<evidence type="ECO:0000256" key="9">
    <source>
        <dbReference type="ARBA" id="ARBA00051693"/>
    </source>
</evidence>
<dbReference type="OMA" id="HLNLVYF"/>
<dbReference type="KEGG" id="gtt:GUITHDRAFT_48674"/>
<evidence type="ECO:0000256" key="11">
    <source>
        <dbReference type="RuleBase" id="RU000304"/>
    </source>
</evidence>
<dbReference type="Gene3D" id="1.10.510.10">
    <property type="entry name" value="Transferase(Phosphotransferase) domain 1"/>
    <property type="match status" value="1"/>
</dbReference>
<evidence type="ECO:0000256" key="8">
    <source>
        <dbReference type="ARBA" id="ARBA00049299"/>
    </source>
</evidence>
<feature type="non-terminal residue" evidence="13">
    <location>
        <position position="271"/>
    </location>
</feature>
<dbReference type="InterPro" id="IPR017441">
    <property type="entry name" value="Protein_kinase_ATP_BS"/>
</dbReference>
<dbReference type="GeneID" id="17309263"/>
<evidence type="ECO:0000256" key="1">
    <source>
        <dbReference type="ARBA" id="ARBA00022679"/>
    </source>
</evidence>
<reference evidence="15" key="2">
    <citation type="submission" date="2012-11" db="EMBL/GenBank/DDBJ databases">
        <authorList>
            <person name="Kuo A."/>
            <person name="Curtis B.A."/>
            <person name="Tanifuji G."/>
            <person name="Burki F."/>
            <person name="Gruber A."/>
            <person name="Irimia M."/>
            <person name="Maruyama S."/>
            <person name="Arias M.C."/>
            <person name="Ball S.G."/>
            <person name="Gile G.H."/>
            <person name="Hirakawa Y."/>
            <person name="Hopkins J.F."/>
            <person name="Rensing S.A."/>
            <person name="Schmutz J."/>
            <person name="Symeonidi A."/>
            <person name="Elias M."/>
            <person name="Eveleigh R.J."/>
            <person name="Herman E.K."/>
            <person name="Klute M.J."/>
            <person name="Nakayama T."/>
            <person name="Obornik M."/>
            <person name="Reyes-Prieto A."/>
            <person name="Armbrust E.V."/>
            <person name="Aves S.J."/>
            <person name="Beiko R.G."/>
            <person name="Coutinho P."/>
            <person name="Dacks J.B."/>
            <person name="Durnford D.G."/>
            <person name="Fast N.M."/>
            <person name="Green B.R."/>
            <person name="Grisdale C."/>
            <person name="Hempe F."/>
            <person name="Henrissat B."/>
            <person name="Hoppner M.P."/>
            <person name="Ishida K.-I."/>
            <person name="Kim E."/>
            <person name="Koreny L."/>
            <person name="Kroth P.G."/>
            <person name="Liu Y."/>
            <person name="Malik S.-B."/>
            <person name="Maier U.G."/>
            <person name="McRose D."/>
            <person name="Mock T."/>
            <person name="Neilson J.A."/>
            <person name="Onodera N.T."/>
            <person name="Poole A.M."/>
            <person name="Pritham E.J."/>
            <person name="Richards T.A."/>
            <person name="Rocap G."/>
            <person name="Roy S.W."/>
            <person name="Sarai C."/>
            <person name="Schaack S."/>
            <person name="Shirato S."/>
            <person name="Slamovits C.H."/>
            <person name="Spencer D.F."/>
            <person name="Suzuki S."/>
            <person name="Worden A.Z."/>
            <person name="Zauner S."/>
            <person name="Barry K."/>
            <person name="Bell C."/>
            <person name="Bharti A.K."/>
            <person name="Crow J.A."/>
            <person name="Grimwood J."/>
            <person name="Kramer R."/>
            <person name="Lindquist E."/>
            <person name="Lucas S."/>
            <person name="Salamov A."/>
            <person name="McFadden G.I."/>
            <person name="Lane C.E."/>
            <person name="Keeling P.J."/>
            <person name="Gray M.W."/>
            <person name="Grigoriev I.V."/>
            <person name="Archibald J.M."/>
        </authorList>
    </citation>
    <scope>NUCLEOTIDE SEQUENCE</scope>
    <source>
        <strain evidence="15">CCMP2712</strain>
    </source>
</reference>
<dbReference type="OrthoDB" id="10252354at2759"/>
<dbReference type="PaxDb" id="55529-EKX52553"/>
<protein>
    <recommendedName>
        <fullName evidence="6">mitogen-activated protein kinase kinase</fullName>
        <ecNumber evidence="6">2.7.12.2</ecNumber>
    </recommendedName>
</protein>
<evidence type="ECO:0000256" key="4">
    <source>
        <dbReference type="ARBA" id="ARBA00022840"/>
    </source>
</evidence>
<evidence type="ECO:0000256" key="6">
    <source>
        <dbReference type="ARBA" id="ARBA00038999"/>
    </source>
</evidence>
<dbReference type="GO" id="GO:0004708">
    <property type="term" value="F:MAP kinase kinase activity"/>
    <property type="evidence" value="ECO:0007669"/>
    <property type="project" value="UniProtKB-EC"/>
</dbReference>
<evidence type="ECO:0000259" key="12">
    <source>
        <dbReference type="PROSITE" id="PS50011"/>
    </source>
</evidence>
<dbReference type="HOGENOM" id="CLU_000288_63_23_1"/>
<dbReference type="SMART" id="SM00220">
    <property type="entry name" value="S_TKc"/>
    <property type="match status" value="1"/>
</dbReference>
<evidence type="ECO:0000313" key="15">
    <source>
        <dbReference type="Proteomes" id="UP000011087"/>
    </source>
</evidence>
<dbReference type="Pfam" id="PF00069">
    <property type="entry name" value="Pkinase"/>
    <property type="match status" value="1"/>
</dbReference>
<dbReference type="PROSITE" id="PS50011">
    <property type="entry name" value="PROTEIN_KINASE_DOM"/>
    <property type="match status" value="1"/>
</dbReference>
<dbReference type="InterPro" id="IPR000719">
    <property type="entry name" value="Prot_kinase_dom"/>
</dbReference>
<dbReference type="AlphaFoldDB" id="L1JWR7"/>
<dbReference type="PIRSF" id="PIRSF000654">
    <property type="entry name" value="Integrin-linked_kinase"/>
    <property type="match status" value="1"/>
</dbReference>
<keyword evidence="2 10" id="KW-0547">Nucleotide-binding</keyword>
<name>L1JWR7_GUITC</name>
<dbReference type="STRING" id="905079.L1JWR7"/>